<feature type="domain" description="Flagellin C-terminal" evidence="6">
    <location>
        <begin position="374"/>
        <end position="458"/>
    </location>
</feature>
<dbReference type="EMBL" id="LLKB01000005">
    <property type="protein sequence ID" value="KQC84972.1"/>
    <property type="molecule type" value="Genomic_DNA"/>
</dbReference>
<dbReference type="Pfam" id="PF00669">
    <property type="entry name" value="Flagellin_N"/>
    <property type="match status" value="1"/>
</dbReference>
<protein>
    <recommendedName>
        <fullName evidence="2 4">Flagellin</fullName>
    </recommendedName>
</protein>
<sequence length="461" mass="49975">MKINHNISAQLANVNLKKNDNRLSLSMQKLSSGYKITKAADDSAGLAISNKMRTQIRALDRSAQNAEDGVSILESADGALSEIHSVLQRVRELCVQNANDTYTLEDRETAQKEVDQLMDEIDRISSTTEFNGRSLFDGSASRTMSSSVDGVKAVSVSMEATAGTYSFTVVSNATAASVSGIWNKITTPATKDTSFSINGETINITKDEPKEQIEKDIIEACQKMNLSYSTSGRITSNAAGDDYYVEIKYEDGTKQKNVGTNAEVTLGQAAAGQTGFTDSARYTAKGNLLNIIDEDGVEMTVELPSGDKALPNNKTVRMKVYDAGYMTIQIGANEHQTLDMDFPTVSCDALKLRDQNGKDLLNVCTNYGASNGIALADTAIRQISTARAKLGAYQNRLETTVSSLNVFGENMTESMSRIIDTDMASEMTEYTQLTVLQQAATSMLSQANNRPQTIMSLLQGM</sequence>
<dbReference type="PANTHER" id="PTHR42792">
    <property type="entry name" value="FLAGELLIN"/>
    <property type="match status" value="1"/>
</dbReference>
<comment type="similarity">
    <text evidence="1 4">Belongs to the bacterial flagellin family.</text>
</comment>
<name>A0AAW3JRA1_9FIRM</name>
<comment type="caution">
    <text evidence="7">The sequence shown here is derived from an EMBL/GenBank/DDBJ whole genome shotgun (WGS) entry which is preliminary data.</text>
</comment>
<evidence type="ECO:0000313" key="7">
    <source>
        <dbReference type="EMBL" id="KQC84972.1"/>
    </source>
</evidence>
<dbReference type="GO" id="GO:0005576">
    <property type="term" value="C:extracellular region"/>
    <property type="evidence" value="ECO:0007669"/>
    <property type="project" value="UniProtKB-SubCell"/>
</dbReference>
<gene>
    <name evidence="7" type="ORF">APZ18_09660</name>
</gene>
<dbReference type="Gene3D" id="6.10.10.10">
    <property type="entry name" value="Flagellar export chaperone, C-terminal domain"/>
    <property type="match status" value="1"/>
</dbReference>
<dbReference type="InterPro" id="IPR046358">
    <property type="entry name" value="Flagellin_C"/>
</dbReference>
<evidence type="ECO:0000256" key="4">
    <source>
        <dbReference type="RuleBase" id="RU362073"/>
    </source>
</evidence>
<dbReference type="Gene3D" id="3.30.70.2120">
    <property type="match status" value="1"/>
</dbReference>
<dbReference type="AlphaFoldDB" id="A0AAW3JRA1"/>
<dbReference type="SUPFAM" id="SSF64518">
    <property type="entry name" value="Phase 1 flagellin"/>
    <property type="match status" value="1"/>
</dbReference>
<keyword evidence="4" id="KW-0964">Secreted</keyword>
<dbReference type="GO" id="GO:0009288">
    <property type="term" value="C:bacterial-type flagellum"/>
    <property type="evidence" value="ECO:0007669"/>
    <property type="project" value="UniProtKB-SubCell"/>
</dbReference>
<dbReference type="Gene3D" id="1.20.1330.10">
    <property type="entry name" value="f41 fragment of flagellin, N-terminal domain"/>
    <property type="match status" value="2"/>
</dbReference>
<evidence type="ECO:0000256" key="3">
    <source>
        <dbReference type="ARBA" id="ARBA00023143"/>
    </source>
</evidence>
<comment type="function">
    <text evidence="4">Flagellin is the subunit protein which polymerizes to form the filaments of bacterial flagella.</text>
</comment>
<dbReference type="PRINTS" id="PR00207">
    <property type="entry name" value="FLAGELLIN"/>
</dbReference>
<evidence type="ECO:0000259" key="6">
    <source>
        <dbReference type="Pfam" id="PF00700"/>
    </source>
</evidence>
<organism evidence="7 8">
    <name type="scientific">Butyribacter intestini</name>
    <dbReference type="NCBI Taxonomy" id="1703332"/>
    <lineage>
        <taxon>Bacteria</taxon>
        <taxon>Bacillati</taxon>
        <taxon>Bacillota</taxon>
        <taxon>Clostridia</taxon>
        <taxon>Lachnospirales</taxon>
        <taxon>Lachnospiraceae</taxon>
        <taxon>Butyribacter</taxon>
    </lineage>
</organism>
<dbReference type="Pfam" id="PF00700">
    <property type="entry name" value="Flagellin_C"/>
    <property type="match status" value="1"/>
</dbReference>
<keyword evidence="3 4" id="KW-0975">Bacterial flagellum</keyword>
<dbReference type="Proteomes" id="UP000050833">
    <property type="component" value="Unassembled WGS sequence"/>
</dbReference>
<accession>A0AAW3JRA1</accession>
<evidence type="ECO:0000256" key="2">
    <source>
        <dbReference type="ARBA" id="ARBA00020110"/>
    </source>
</evidence>
<dbReference type="InterPro" id="IPR001029">
    <property type="entry name" value="Flagellin_N"/>
</dbReference>
<dbReference type="InterPro" id="IPR042187">
    <property type="entry name" value="Flagellin_C_sub2"/>
</dbReference>
<feature type="domain" description="Flagellin N-terminal" evidence="5">
    <location>
        <begin position="3"/>
        <end position="139"/>
    </location>
</feature>
<dbReference type="InterPro" id="IPR001492">
    <property type="entry name" value="Flagellin"/>
</dbReference>
<proteinExistence type="inferred from homology"/>
<dbReference type="RefSeq" id="WP_055944303.1">
    <property type="nucleotide sequence ID" value="NZ_JAQDCV010000002.1"/>
</dbReference>
<comment type="subcellular location">
    <subcellularLocation>
        <location evidence="4">Secreted</location>
    </subcellularLocation>
    <subcellularLocation>
        <location evidence="4">Bacterial flagellum</location>
    </subcellularLocation>
</comment>
<dbReference type="PANTHER" id="PTHR42792:SF2">
    <property type="entry name" value="FLAGELLIN"/>
    <property type="match status" value="1"/>
</dbReference>
<evidence type="ECO:0000256" key="1">
    <source>
        <dbReference type="ARBA" id="ARBA00005709"/>
    </source>
</evidence>
<reference evidence="7 8" key="1">
    <citation type="submission" date="2015-10" db="EMBL/GenBank/DDBJ databases">
        <title>Butyribacter intestini gen. nov., sp. nov., a butyric acid-producing bacterium of the family Lachnospiraceae isolated from the human faeces.</title>
        <authorList>
            <person name="Zou Y."/>
            <person name="Xue W."/>
            <person name="Luo G."/>
            <person name="Lv M."/>
        </authorList>
    </citation>
    <scope>NUCLEOTIDE SEQUENCE [LARGE SCALE GENOMIC DNA]</scope>
    <source>
        <strain evidence="7 8">TF01-11</strain>
    </source>
</reference>
<evidence type="ECO:0000259" key="5">
    <source>
        <dbReference type="Pfam" id="PF00669"/>
    </source>
</evidence>
<evidence type="ECO:0000313" key="8">
    <source>
        <dbReference type="Proteomes" id="UP000050833"/>
    </source>
</evidence>
<dbReference type="GO" id="GO:0005198">
    <property type="term" value="F:structural molecule activity"/>
    <property type="evidence" value="ECO:0007669"/>
    <property type="project" value="UniProtKB-UniRule"/>
</dbReference>
<keyword evidence="8" id="KW-1185">Reference proteome</keyword>